<keyword evidence="5" id="KW-1185">Reference proteome</keyword>
<name>A0A5K7SFX5_9BACT</name>
<dbReference type="Pfam" id="PF00588">
    <property type="entry name" value="SpoU_methylase"/>
    <property type="match status" value="1"/>
</dbReference>
<keyword evidence="2" id="KW-0808">Transferase</keyword>
<dbReference type="CDD" id="cd18103">
    <property type="entry name" value="SpoU-like_RlmB"/>
    <property type="match status" value="1"/>
</dbReference>
<dbReference type="Gene3D" id="3.30.1330.30">
    <property type="match status" value="1"/>
</dbReference>
<dbReference type="SUPFAM" id="SSF55315">
    <property type="entry name" value="L30e-like"/>
    <property type="match status" value="1"/>
</dbReference>
<dbReference type="InterPro" id="IPR013123">
    <property type="entry name" value="SpoU_subst-bd"/>
</dbReference>
<dbReference type="GO" id="GO:0005829">
    <property type="term" value="C:cytosol"/>
    <property type="evidence" value="ECO:0007669"/>
    <property type="project" value="TreeGrafter"/>
</dbReference>
<evidence type="ECO:0000256" key="1">
    <source>
        <dbReference type="ARBA" id="ARBA00022603"/>
    </source>
</evidence>
<dbReference type="Proteomes" id="UP001193389">
    <property type="component" value="Chromosome"/>
</dbReference>
<gene>
    <name evidence="4" type="ORF">AQPE_4703</name>
</gene>
<dbReference type="SMART" id="SM00967">
    <property type="entry name" value="SpoU_sub_bind"/>
    <property type="match status" value="1"/>
</dbReference>
<dbReference type="GO" id="GO:0032259">
    <property type="term" value="P:methylation"/>
    <property type="evidence" value="ECO:0007669"/>
    <property type="project" value="UniProtKB-KW"/>
</dbReference>
<evidence type="ECO:0000259" key="3">
    <source>
        <dbReference type="SMART" id="SM00967"/>
    </source>
</evidence>
<dbReference type="NCBIfam" id="TIGR00186">
    <property type="entry name" value="rRNA_methyl_3"/>
    <property type="match status" value="1"/>
</dbReference>
<organism evidence="4 5">
    <name type="scientific">Aquipluma nitroreducens</name>
    <dbReference type="NCBI Taxonomy" id="2010828"/>
    <lineage>
        <taxon>Bacteria</taxon>
        <taxon>Pseudomonadati</taxon>
        <taxon>Bacteroidota</taxon>
        <taxon>Bacteroidia</taxon>
        <taxon>Marinilabiliales</taxon>
        <taxon>Prolixibacteraceae</taxon>
        <taxon>Aquipluma</taxon>
    </lineage>
</organism>
<evidence type="ECO:0000256" key="2">
    <source>
        <dbReference type="ARBA" id="ARBA00022679"/>
    </source>
</evidence>
<dbReference type="InterPro" id="IPR004441">
    <property type="entry name" value="rRNA_MeTrfase_TrmH"/>
</dbReference>
<proteinExistence type="predicted"/>
<dbReference type="SUPFAM" id="SSF75217">
    <property type="entry name" value="alpha/beta knot"/>
    <property type="match status" value="1"/>
</dbReference>
<evidence type="ECO:0000313" key="5">
    <source>
        <dbReference type="Proteomes" id="UP001193389"/>
    </source>
</evidence>
<dbReference type="PANTHER" id="PTHR46429:SF1">
    <property type="entry name" value="23S RRNA (GUANOSINE-2'-O-)-METHYLTRANSFERASE RLMB"/>
    <property type="match status" value="1"/>
</dbReference>
<dbReference type="GO" id="GO:0003723">
    <property type="term" value="F:RNA binding"/>
    <property type="evidence" value="ECO:0007669"/>
    <property type="project" value="InterPro"/>
</dbReference>
<reference evidence="4" key="1">
    <citation type="journal article" date="2020" name="Int. J. Syst. Evol. Microbiol.">
        <title>Aquipluma nitroreducens gen. nov. sp. nov., a novel facultatively anaerobic bacterium isolated from a freshwater lake.</title>
        <authorList>
            <person name="Watanabe M."/>
            <person name="Kojima H."/>
            <person name="Fukui M."/>
        </authorList>
    </citation>
    <scope>NUCLEOTIDE SEQUENCE</scope>
    <source>
        <strain evidence="4">MeG22</strain>
    </source>
</reference>
<accession>A0A5K7SFX5</accession>
<dbReference type="Pfam" id="PF08032">
    <property type="entry name" value="SpoU_sub_bind"/>
    <property type="match status" value="1"/>
</dbReference>
<dbReference type="AlphaFoldDB" id="A0A5K7SFX5"/>
<dbReference type="InterPro" id="IPR001537">
    <property type="entry name" value="SpoU_MeTrfase"/>
</dbReference>
<dbReference type="GO" id="GO:0008173">
    <property type="term" value="F:RNA methyltransferase activity"/>
    <property type="evidence" value="ECO:0007669"/>
    <property type="project" value="InterPro"/>
</dbReference>
<sequence length="253" mass="27604">MFKREDKPADDLVFGIRAVIEAIQAGKEIDKVLIKKGLVGDLFKELFDLIRIRQIAFQYVPIEKINRISRKNHQGVLAFVSPVALQRIEDIIPAIYEAGETPFVLVLDQVTDVRNFGAIVRSAECAGVNAIVIPDKGSARINADAVKTSAGALHLIPVCRTRSLKETVSFLKESGLKLVAATEKATAIYTNVSLTGPIAFIMGSEDTGIDQRLLALADEQVKIPILGKIESLNVSVASGLLIYEVIRQRGLNE</sequence>
<dbReference type="GO" id="GO:0006396">
    <property type="term" value="P:RNA processing"/>
    <property type="evidence" value="ECO:0007669"/>
    <property type="project" value="InterPro"/>
</dbReference>
<dbReference type="PANTHER" id="PTHR46429">
    <property type="entry name" value="23S RRNA (GUANOSINE-2'-O-)-METHYLTRANSFERASE RLMB"/>
    <property type="match status" value="1"/>
</dbReference>
<dbReference type="Gene3D" id="3.40.1280.10">
    <property type="match status" value="1"/>
</dbReference>
<dbReference type="InterPro" id="IPR029064">
    <property type="entry name" value="Ribosomal_eL30-like_sf"/>
</dbReference>
<dbReference type="KEGG" id="anf:AQPE_4703"/>
<dbReference type="RefSeq" id="WP_318348655.1">
    <property type="nucleotide sequence ID" value="NZ_AP018694.1"/>
</dbReference>
<keyword evidence="1" id="KW-0489">Methyltransferase</keyword>
<protein>
    <submittedName>
        <fullName evidence="4">23S rRNA -methyltransferase rlmB</fullName>
    </submittedName>
</protein>
<dbReference type="InterPro" id="IPR029028">
    <property type="entry name" value="Alpha/beta_knot_MTases"/>
</dbReference>
<feature type="domain" description="RNA 2-O ribose methyltransferase substrate binding" evidence="3">
    <location>
        <begin position="12"/>
        <end position="86"/>
    </location>
</feature>
<dbReference type="EMBL" id="AP018694">
    <property type="protein sequence ID" value="BBE20510.1"/>
    <property type="molecule type" value="Genomic_DNA"/>
</dbReference>
<dbReference type="InterPro" id="IPR029026">
    <property type="entry name" value="tRNA_m1G_MTases_N"/>
</dbReference>
<evidence type="ECO:0000313" key="4">
    <source>
        <dbReference type="EMBL" id="BBE20510.1"/>
    </source>
</evidence>